<reference evidence="5" key="1">
    <citation type="submission" date="2016-10" db="EMBL/GenBank/DDBJ databases">
        <authorList>
            <person name="Varghese N."/>
            <person name="Submissions S."/>
        </authorList>
    </citation>
    <scope>NUCLEOTIDE SEQUENCE [LARGE SCALE GENOMIC DNA]</scope>
    <source>
        <strain evidence="5">CGMCC 1.10971</strain>
    </source>
</reference>
<evidence type="ECO:0000313" key="4">
    <source>
        <dbReference type="EMBL" id="SFF93902.1"/>
    </source>
</evidence>
<dbReference type="SUPFAM" id="SSF53271">
    <property type="entry name" value="PRTase-like"/>
    <property type="match status" value="1"/>
</dbReference>
<dbReference type="Proteomes" id="UP000198623">
    <property type="component" value="Unassembled WGS sequence"/>
</dbReference>
<dbReference type="InterPro" id="IPR029057">
    <property type="entry name" value="PRTase-like"/>
</dbReference>
<comment type="similarity">
    <text evidence="1">Belongs to the ComF/GntX family.</text>
</comment>
<organism evidence="4 5">
    <name type="scientific">Neptunomonas qingdaonensis</name>
    <dbReference type="NCBI Taxonomy" id="1045558"/>
    <lineage>
        <taxon>Bacteria</taxon>
        <taxon>Pseudomonadati</taxon>
        <taxon>Pseudomonadota</taxon>
        <taxon>Gammaproteobacteria</taxon>
        <taxon>Oceanospirillales</taxon>
        <taxon>Oceanospirillaceae</taxon>
        <taxon>Neptunomonas</taxon>
    </lineage>
</organism>
<evidence type="ECO:0000259" key="2">
    <source>
        <dbReference type="Pfam" id="PF00156"/>
    </source>
</evidence>
<feature type="domain" description="Double zinc ribbon" evidence="3">
    <location>
        <begin position="15"/>
        <end position="64"/>
    </location>
</feature>
<dbReference type="AlphaFoldDB" id="A0A1I2MR22"/>
<name>A0A1I2MR22_9GAMM</name>
<dbReference type="InterPro" id="IPR051910">
    <property type="entry name" value="ComF/GntX_DNA_util-trans"/>
</dbReference>
<proteinExistence type="inferred from homology"/>
<dbReference type="EMBL" id="FOOU01000002">
    <property type="protein sequence ID" value="SFF93902.1"/>
    <property type="molecule type" value="Genomic_DNA"/>
</dbReference>
<dbReference type="RefSeq" id="WP_143083716.1">
    <property type="nucleotide sequence ID" value="NZ_FOOU01000002.1"/>
</dbReference>
<dbReference type="PANTHER" id="PTHR47505:SF1">
    <property type="entry name" value="DNA UTILIZATION PROTEIN YHGH"/>
    <property type="match status" value="1"/>
</dbReference>
<dbReference type="Gene3D" id="3.40.50.2020">
    <property type="match status" value="1"/>
</dbReference>
<evidence type="ECO:0000259" key="3">
    <source>
        <dbReference type="Pfam" id="PF18912"/>
    </source>
</evidence>
<gene>
    <name evidence="4" type="ORF">SAMN05216175_10238</name>
</gene>
<dbReference type="CDD" id="cd06223">
    <property type="entry name" value="PRTases_typeI"/>
    <property type="match status" value="1"/>
</dbReference>
<evidence type="ECO:0000256" key="1">
    <source>
        <dbReference type="ARBA" id="ARBA00008007"/>
    </source>
</evidence>
<dbReference type="Pfam" id="PF00156">
    <property type="entry name" value="Pribosyltran"/>
    <property type="match status" value="1"/>
</dbReference>
<dbReference type="InterPro" id="IPR000836">
    <property type="entry name" value="PRTase_dom"/>
</dbReference>
<dbReference type="OrthoDB" id="9793412at2"/>
<dbReference type="InterPro" id="IPR044005">
    <property type="entry name" value="DZR_2"/>
</dbReference>
<feature type="domain" description="Phosphoribosyltransferase" evidence="2">
    <location>
        <begin position="142"/>
        <end position="231"/>
    </location>
</feature>
<protein>
    <submittedName>
        <fullName evidence="4">ComF family protein</fullName>
    </submittedName>
</protein>
<keyword evidence="5" id="KW-1185">Reference proteome</keyword>
<accession>A0A1I2MR22</accession>
<dbReference type="STRING" id="1045558.SAMN05216175_10238"/>
<dbReference type="Pfam" id="PF18912">
    <property type="entry name" value="DZR_2"/>
    <property type="match status" value="1"/>
</dbReference>
<evidence type="ECO:0000313" key="5">
    <source>
        <dbReference type="Proteomes" id="UP000198623"/>
    </source>
</evidence>
<dbReference type="PANTHER" id="PTHR47505">
    <property type="entry name" value="DNA UTILIZATION PROTEIN YHGH"/>
    <property type="match status" value="1"/>
</dbReference>
<sequence>MTSLFKNICTNINHKCALCSKSTSSKAFLCPECLEDLPWLRSACHICALPLSVTDTMHICGQCLKSPPPFDSTQAVFLYRFPVSAIIPKIKHQAGLHHTAWLADCLLKRLLHRPQAWPDAIIPVPIHPLRLIGRGFNQSTLIARYLSQHLQIPLLLNQLTKNKHTKSQSSLTAKQRRTNLQHAFSYHGPLIRHIALVDDVVTTGTTVKEICSTLRNAGIVRIDIWVIARTPSPD</sequence>